<dbReference type="EC" id="3.1.1.32" evidence="15"/>
<evidence type="ECO:0000256" key="4">
    <source>
        <dbReference type="ARBA" id="ARBA00011702"/>
    </source>
</evidence>
<evidence type="ECO:0000256" key="16">
    <source>
        <dbReference type="SAM" id="MobiDB-lite"/>
    </source>
</evidence>
<evidence type="ECO:0000256" key="10">
    <source>
        <dbReference type="ARBA" id="ARBA00022837"/>
    </source>
</evidence>
<evidence type="ECO:0000256" key="6">
    <source>
        <dbReference type="ARBA" id="ARBA00022692"/>
    </source>
</evidence>
<comment type="cofactor">
    <cofactor evidence="15">
        <name>Ca(2+)</name>
        <dbReference type="ChEBI" id="CHEBI:29108"/>
    </cofactor>
    <text evidence="15">Binds 1 Ca(2+) ion per monomer. In the dimeric form the Ca(2+) is bound by different amino acids with binding of each Ca(2+) shared with ligands coming from each monomer. The Ca(2+) ion may have a role in catalysis.</text>
</comment>
<dbReference type="InterPro" id="IPR036541">
    <property type="entry name" value="PLipase_A1_sf"/>
</dbReference>
<comment type="subunit">
    <text evidence="4 15">Homodimer; dimerization is reversible, and the dimeric form is the active one.</text>
</comment>
<feature type="region of interest" description="Disordered" evidence="16">
    <location>
        <begin position="50"/>
        <end position="79"/>
    </location>
</feature>
<feature type="compositionally biased region" description="Pro residues" evidence="16">
    <location>
        <begin position="56"/>
        <end position="72"/>
    </location>
</feature>
<keyword evidence="11 15" id="KW-0442">Lipid degradation</keyword>
<keyword evidence="7 15" id="KW-0479">Metal-binding</keyword>
<keyword evidence="12 15" id="KW-0443">Lipid metabolism</keyword>
<dbReference type="Pfam" id="PF02253">
    <property type="entry name" value="PLA1"/>
    <property type="match status" value="1"/>
</dbReference>
<keyword evidence="5" id="KW-1134">Transmembrane beta strand</keyword>
<keyword evidence="10 15" id="KW-0106">Calcium</keyword>
<feature type="chain" id="PRO_5044998345" description="Phospholipase A1" evidence="15">
    <location>
        <begin position="24"/>
        <end position="350"/>
    </location>
</feature>
<dbReference type="CDD" id="cd00541">
    <property type="entry name" value="OMPLA"/>
    <property type="match status" value="1"/>
</dbReference>
<organism evidence="17 18">
    <name type="scientific">Thiobacillus sedimenti</name>
    <dbReference type="NCBI Taxonomy" id="3110231"/>
    <lineage>
        <taxon>Bacteria</taxon>
        <taxon>Pseudomonadati</taxon>
        <taxon>Pseudomonadota</taxon>
        <taxon>Betaproteobacteria</taxon>
        <taxon>Nitrosomonadales</taxon>
        <taxon>Thiobacillaceae</taxon>
        <taxon>Thiobacillus</taxon>
    </lineage>
</organism>
<dbReference type="InterPro" id="IPR003187">
    <property type="entry name" value="PLipase_A1"/>
</dbReference>
<keyword evidence="6" id="KW-0812">Transmembrane</keyword>
<keyword evidence="13" id="KW-0472">Membrane</keyword>
<dbReference type="Proteomes" id="UP001334732">
    <property type="component" value="Chromosome"/>
</dbReference>
<dbReference type="Gene3D" id="2.40.230.10">
    <property type="entry name" value="Phospholipase A1"/>
    <property type="match status" value="1"/>
</dbReference>
<comment type="function">
    <text evidence="15">Hydrolysis of phosphatidylcholine with phospholipase A2 (EC 3.1.1.4) and phospholipase A1 (EC 3.1.1.32) activities.</text>
</comment>
<dbReference type="EMBL" id="CP141769">
    <property type="protein sequence ID" value="WRS39397.1"/>
    <property type="molecule type" value="Genomic_DNA"/>
</dbReference>
<evidence type="ECO:0000256" key="2">
    <source>
        <dbReference type="ARBA" id="ARBA00001604"/>
    </source>
</evidence>
<protein>
    <recommendedName>
        <fullName evidence="15">Phospholipase A1</fullName>
        <ecNumber evidence="15">3.1.1.32</ecNumber>
        <ecNumber evidence="15">3.1.1.4</ecNumber>
    </recommendedName>
    <alternativeName>
        <fullName evidence="15">Phosphatidylcholine 1-acylhydrolase</fullName>
    </alternativeName>
</protein>
<keyword evidence="8 15" id="KW-0732">Signal</keyword>
<dbReference type="SUPFAM" id="SSF56931">
    <property type="entry name" value="Outer membrane phospholipase A (OMPLA)"/>
    <property type="match status" value="1"/>
</dbReference>
<evidence type="ECO:0000256" key="11">
    <source>
        <dbReference type="ARBA" id="ARBA00022963"/>
    </source>
</evidence>
<evidence type="ECO:0000256" key="3">
    <source>
        <dbReference type="ARBA" id="ARBA00010525"/>
    </source>
</evidence>
<evidence type="ECO:0000256" key="8">
    <source>
        <dbReference type="ARBA" id="ARBA00022729"/>
    </source>
</evidence>
<evidence type="ECO:0000256" key="5">
    <source>
        <dbReference type="ARBA" id="ARBA00022452"/>
    </source>
</evidence>
<evidence type="ECO:0000256" key="7">
    <source>
        <dbReference type="ARBA" id="ARBA00022723"/>
    </source>
</evidence>
<dbReference type="PANTHER" id="PTHR40457">
    <property type="entry name" value="PHOSPHOLIPASE A1"/>
    <property type="match status" value="1"/>
</dbReference>
<keyword evidence="9 15" id="KW-0378">Hydrolase</keyword>
<evidence type="ECO:0000256" key="15">
    <source>
        <dbReference type="RuleBase" id="RU366027"/>
    </source>
</evidence>
<comment type="similarity">
    <text evidence="3 15">Belongs to the phospholipase A1 family.</text>
</comment>
<evidence type="ECO:0000256" key="9">
    <source>
        <dbReference type="ARBA" id="ARBA00022801"/>
    </source>
</evidence>
<comment type="subcellular location">
    <subcellularLocation>
        <location evidence="15">Cell outer membrane</location>
        <topology evidence="15">Multi-pass membrane protein</topology>
    </subcellularLocation>
    <text evidence="15">One of the very few enzymes located there.</text>
</comment>
<evidence type="ECO:0000256" key="13">
    <source>
        <dbReference type="ARBA" id="ARBA00023136"/>
    </source>
</evidence>
<evidence type="ECO:0000313" key="17">
    <source>
        <dbReference type="EMBL" id="WRS39397.1"/>
    </source>
</evidence>
<dbReference type="PRINTS" id="PR01486">
    <property type="entry name" value="PHPHLIPASEA1"/>
</dbReference>
<evidence type="ECO:0000256" key="1">
    <source>
        <dbReference type="ARBA" id="ARBA00000111"/>
    </source>
</evidence>
<name>A0ABZ1CJF3_9PROT</name>
<feature type="signal peptide" evidence="15">
    <location>
        <begin position="1"/>
        <end position="23"/>
    </location>
</feature>
<evidence type="ECO:0000256" key="14">
    <source>
        <dbReference type="ARBA" id="ARBA00023237"/>
    </source>
</evidence>
<keyword evidence="14 15" id="KW-0998">Cell outer membrane</keyword>
<dbReference type="EC" id="3.1.1.4" evidence="15"/>
<keyword evidence="18" id="KW-1185">Reference proteome</keyword>
<evidence type="ECO:0000256" key="12">
    <source>
        <dbReference type="ARBA" id="ARBA00023098"/>
    </source>
</evidence>
<gene>
    <name evidence="17" type="ORF">VA613_00595</name>
</gene>
<evidence type="ECO:0000313" key="18">
    <source>
        <dbReference type="Proteomes" id="UP001334732"/>
    </source>
</evidence>
<reference evidence="17 18" key="1">
    <citation type="submission" date="2023-12" db="EMBL/GenBank/DDBJ databases">
        <title>Thiobacillus sedimentum sp. nov., a chemolithoautotrophic sulfur-oxidizing bacterium isolated from freshwater sediment.</title>
        <authorList>
            <person name="Luo J."/>
            <person name="Dai C."/>
        </authorList>
    </citation>
    <scope>NUCLEOTIDE SEQUENCE [LARGE SCALE GENOMIC DNA]</scope>
    <source>
        <strain evidence="17 18">SCUT-2</strain>
    </source>
</reference>
<sequence length="350" mass="38961">MQTVGGRLLLAGLLASLAGPVRAAPSLADWEACSAIPADAERLACYDRVSGRSQPEAPPPAVARPEPVPAPPEAERAAAEPELLSALSRQWELDDAAKQGAFLFRPHHANYFLPLKYSRAPNNTPFQGTFTQPDLGLDAVETELQLSFKIKAMQGVFGHDNVDLWFGYTATSFWQAYNRSISSPFRETNYEPEAMLVFRTNYALGGWRGRLINLGFAHQSNGRGAALSRSWNRVYAQFGFERGNLSLLVRPWYRIPESAATDDNPDIQKYMGHGDLQLVYRKGENAYSLLLRNNLRSPGNRGALKLDWSFPLYGRLKGYLQYFNGYGESLIDYNFRQQSLGVGVSLTEGM</sequence>
<comment type="catalytic activity">
    <reaction evidence="1 15">
        <text>a 1,2-diacyl-sn-glycero-3-phosphocholine + H2O = a 2-acyl-sn-glycero-3-phosphocholine + a fatty acid + H(+)</text>
        <dbReference type="Rhea" id="RHEA:18689"/>
        <dbReference type="ChEBI" id="CHEBI:15377"/>
        <dbReference type="ChEBI" id="CHEBI:15378"/>
        <dbReference type="ChEBI" id="CHEBI:28868"/>
        <dbReference type="ChEBI" id="CHEBI:57643"/>
        <dbReference type="ChEBI" id="CHEBI:57875"/>
        <dbReference type="EC" id="3.1.1.32"/>
    </reaction>
</comment>
<proteinExistence type="inferred from homology"/>
<dbReference type="PANTHER" id="PTHR40457:SF1">
    <property type="entry name" value="PHOSPHOLIPASE A1"/>
    <property type="match status" value="1"/>
</dbReference>
<accession>A0ABZ1CJF3</accession>
<dbReference type="RefSeq" id="WP_324779928.1">
    <property type="nucleotide sequence ID" value="NZ_CP141769.1"/>
</dbReference>
<comment type="catalytic activity">
    <reaction evidence="2 15">
        <text>a 1,2-diacyl-sn-glycero-3-phosphocholine + H2O = a 1-acyl-sn-glycero-3-phosphocholine + a fatty acid + H(+)</text>
        <dbReference type="Rhea" id="RHEA:15801"/>
        <dbReference type="ChEBI" id="CHEBI:15377"/>
        <dbReference type="ChEBI" id="CHEBI:15378"/>
        <dbReference type="ChEBI" id="CHEBI:28868"/>
        <dbReference type="ChEBI" id="CHEBI:57643"/>
        <dbReference type="ChEBI" id="CHEBI:58168"/>
        <dbReference type="EC" id="3.1.1.4"/>
    </reaction>
</comment>